<reference evidence="2" key="1">
    <citation type="submission" date="2023-01" db="EMBL/GenBank/DDBJ databases">
        <authorList>
            <person name="Van Ghelder C."/>
            <person name="Rancurel C."/>
        </authorList>
    </citation>
    <scope>NUCLEOTIDE SEQUENCE</scope>
    <source>
        <strain evidence="2">CNCM I-4278</strain>
    </source>
</reference>
<dbReference type="PANTHER" id="PTHR33112:SF16">
    <property type="entry name" value="HETEROKARYON INCOMPATIBILITY DOMAIN-CONTAINING PROTEIN"/>
    <property type="match status" value="1"/>
</dbReference>
<gene>
    <name evidence="2" type="ORF">PDIGIT_LOCUS3853</name>
</gene>
<evidence type="ECO:0000259" key="1">
    <source>
        <dbReference type="Pfam" id="PF06985"/>
    </source>
</evidence>
<sequence>MLILREWIRDCDEHSSCKPPQTILPTRILDVGTPDCPEVHLWDPVPEGTIGKYVSLSYCWGESPEFTTSRANLEARKAGITVADMPATYQDAVKLTRELGLRYLWLDSLCICQDDAADWERESSKMLSIYSNAYLTVSAARAKNTSEGFLGPRIKRTFVELLYTRDGLQQSVLAFNLPLQQELLKEKYIDLGDEPLSQRAWSLQERALSSRTLIYGSEQMYFECHEGFKGEDGLCLDEPENPQSLYWLHRLDLEGKSETDLLHEWSFMLTLYGPRSLTCASDKLPAFSGIASLYAKKLNQDYLAGLWKNHLVEGLMWQSLSFRRVEEYRAPSWSWASGDGIPPFGHIGEYNEIAEILDAKVTLKGSNPFGEVTDGRIKLRAPMEKLYMMTENFDPEAPGHFPYDNNVNIRTANGNQEGFHSRFDFDFTADDAAQEALKIVKSLENVDIFALFLSIDRHGLKNEVDESGTYFGLIVKRVGDTEMYKRLGFVLCDKEDIGRDLEKGGKEDYHTVTLV</sequence>
<dbReference type="AlphaFoldDB" id="A0A9W4UAR6"/>
<dbReference type="Proteomes" id="UP001152607">
    <property type="component" value="Unassembled WGS sequence"/>
</dbReference>
<evidence type="ECO:0000313" key="2">
    <source>
        <dbReference type="EMBL" id="CAI6326746.1"/>
    </source>
</evidence>
<comment type="caution">
    <text evidence="2">The sequence shown here is derived from an EMBL/GenBank/DDBJ whole genome shotgun (WGS) entry which is preliminary data.</text>
</comment>
<feature type="domain" description="Heterokaryon incompatibility" evidence="1">
    <location>
        <begin position="53"/>
        <end position="205"/>
    </location>
</feature>
<name>A0A9W4UAR6_9PLEO</name>
<dbReference type="InterPro" id="IPR010730">
    <property type="entry name" value="HET"/>
</dbReference>
<organism evidence="2 3">
    <name type="scientific">Periconia digitata</name>
    <dbReference type="NCBI Taxonomy" id="1303443"/>
    <lineage>
        <taxon>Eukaryota</taxon>
        <taxon>Fungi</taxon>
        <taxon>Dikarya</taxon>
        <taxon>Ascomycota</taxon>
        <taxon>Pezizomycotina</taxon>
        <taxon>Dothideomycetes</taxon>
        <taxon>Pleosporomycetidae</taxon>
        <taxon>Pleosporales</taxon>
        <taxon>Massarineae</taxon>
        <taxon>Periconiaceae</taxon>
        <taxon>Periconia</taxon>
    </lineage>
</organism>
<accession>A0A9W4UAR6</accession>
<protein>
    <recommendedName>
        <fullName evidence="1">Heterokaryon incompatibility domain-containing protein</fullName>
    </recommendedName>
</protein>
<dbReference type="PANTHER" id="PTHR33112">
    <property type="entry name" value="DOMAIN PROTEIN, PUTATIVE-RELATED"/>
    <property type="match status" value="1"/>
</dbReference>
<evidence type="ECO:0000313" key="3">
    <source>
        <dbReference type="Proteomes" id="UP001152607"/>
    </source>
</evidence>
<dbReference type="Pfam" id="PF06985">
    <property type="entry name" value="HET"/>
    <property type="match status" value="1"/>
</dbReference>
<keyword evidence="3" id="KW-1185">Reference proteome</keyword>
<dbReference type="EMBL" id="CAOQHR010000002">
    <property type="protein sequence ID" value="CAI6326746.1"/>
    <property type="molecule type" value="Genomic_DNA"/>
</dbReference>
<dbReference type="OrthoDB" id="47007at2759"/>
<proteinExistence type="predicted"/>